<evidence type="ECO:0000256" key="1">
    <source>
        <dbReference type="SAM" id="Coils"/>
    </source>
</evidence>
<evidence type="ECO:0000256" key="2">
    <source>
        <dbReference type="SAM" id="MobiDB-lite"/>
    </source>
</evidence>
<dbReference type="AlphaFoldDB" id="A0AAV6VCL4"/>
<dbReference type="EMBL" id="JAFNEN010000103">
    <property type="protein sequence ID" value="KAG8194397.1"/>
    <property type="molecule type" value="Genomic_DNA"/>
</dbReference>
<name>A0AAV6VCL4_9ARAC</name>
<protein>
    <recommendedName>
        <fullName evidence="5">Tesmin/TSO1-like CXC domain-containing protein</fullName>
    </recommendedName>
</protein>
<accession>A0AAV6VCL4</accession>
<dbReference type="Proteomes" id="UP000827092">
    <property type="component" value="Unassembled WGS sequence"/>
</dbReference>
<keyword evidence="1" id="KW-0175">Coiled coil</keyword>
<feature type="coiled-coil region" evidence="1">
    <location>
        <begin position="176"/>
        <end position="268"/>
    </location>
</feature>
<evidence type="ECO:0000313" key="4">
    <source>
        <dbReference type="Proteomes" id="UP000827092"/>
    </source>
</evidence>
<feature type="compositionally biased region" description="Low complexity" evidence="2">
    <location>
        <begin position="654"/>
        <end position="666"/>
    </location>
</feature>
<dbReference type="Pfam" id="PF25764">
    <property type="entry name" value="KIF21A_4th"/>
    <property type="match status" value="1"/>
</dbReference>
<evidence type="ECO:0000313" key="3">
    <source>
        <dbReference type="EMBL" id="KAG8194397.1"/>
    </source>
</evidence>
<organism evidence="3 4">
    <name type="scientific">Oedothorax gibbosus</name>
    <dbReference type="NCBI Taxonomy" id="931172"/>
    <lineage>
        <taxon>Eukaryota</taxon>
        <taxon>Metazoa</taxon>
        <taxon>Ecdysozoa</taxon>
        <taxon>Arthropoda</taxon>
        <taxon>Chelicerata</taxon>
        <taxon>Arachnida</taxon>
        <taxon>Araneae</taxon>
        <taxon>Araneomorphae</taxon>
        <taxon>Entelegynae</taxon>
        <taxon>Araneoidea</taxon>
        <taxon>Linyphiidae</taxon>
        <taxon>Erigoninae</taxon>
        <taxon>Oedothorax</taxon>
    </lineage>
</organism>
<reference evidence="3 4" key="1">
    <citation type="journal article" date="2022" name="Nat. Ecol. Evol.">
        <title>A masculinizing supergene underlies an exaggerated male reproductive morph in a spider.</title>
        <authorList>
            <person name="Hendrickx F."/>
            <person name="De Corte Z."/>
            <person name="Sonet G."/>
            <person name="Van Belleghem S.M."/>
            <person name="Kostlbacher S."/>
            <person name="Vangestel C."/>
        </authorList>
    </citation>
    <scope>NUCLEOTIDE SEQUENCE [LARGE SCALE GENOMIC DNA]</scope>
    <source>
        <strain evidence="3">W744_W776</strain>
    </source>
</reference>
<evidence type="ECO:0008006" key="5">
    <source>
        <dbReference type="Google" id="ProtNLM"/>
    </source>
</evidence>
<sequence>MLESAYFKVNSLNEKLLEIEENDKELRNKLKTFCDILSEVAVDMTPAAVMDNEIKIQKEKIEAVQVDCYRIWLARCQDAVEIDVKDNESYKNIGNADEEESELNNSGDASEEESENPFGSGKKLFEEVQDRQTVRVNKLSSIQYELQVKENMCEQLNFIQDHMYSSITEGKEILLENQIKQLIQEKTDLIKRMENEKFILWDSKENAAKVEKYEEKLQELQEELQKVKRSLQMRWETTEKVNMLKKQIEELKKHRINLVKERNQASKQCLRIEQEKNKDIMQLKRKERKQDLQRTRMAENYESKIRVLEARVSRYEISRLTQYKNKNIKVEKPKSTLVNTGESIEAKVKIAIENNLMKLELEEMEQDADSLEQNIKKMEELSPDESKDTYVIEMKAKLNVLLEKIGTMKKNSLETKNKSCVLLDSLPNLPAEAKTVVKTLLNKCVKAKVELTKHLNECNENFEKNKNDMEKKMQLLINESELATQDLEKKIEYLESQLNLKQQEELQNQEAKEFKELTNFPSKELQLETNTSDADGNEETEELDKKIKNLQATCDEKNAEVAELKNQIKDLQTRKRTRKWLTRLSTEDADTSEVHGKESMLEAYFSTDNEESFCNDPNDPDWRATPLHKQAKRRRFQVSAENSETKSKGETDPSSGSLESVGASSENDFLMPAKPKNKCQCVGDCKSNRCKCKKNNVVCTEACKCLKTRYGLQIHLVEPFGYCKTCLPLLSLNTHLPSSTGLASALLFGDKKMVEGFMRTSIFLP</sequence>
<feature type="coiled-coil region" evidence="1">
    <location>
        <begin position="540"/>
        <end position="574"/>
    </location>
</feature>
<comment type="caution">
    <text evidence="3">The sequence shown here is derived from an EMBL/GenBank/DDBJ whole genome shotgun (WGS) entry which is preliminary data.</text>
</comment>
<feature type="coiled-coil region" evidence="1">
    <location>
        <begin position="354"/>
        <end position="381"/>
    </location>
</feature>
<feature type="region of interest" description="Disordered" evidence="2">
    <location>
        <begin position="91"/>
        <end position="121"/>
    </location>
</feature>
<proteinExistence type="predicted"/>
<feature type="coiled-coil region" evidence="1">
    <location>
        <begin position="2"/>
        <end position="29"/>
    </location>
</feature>
<gene>
    <name evidence="3" type="ORF">JTE90_011009</name>
</gene>
<keyword evidence="4" id="KW-1185">Reference proteome</keyword>
<feature type="region of interest" description="Disordered" evidence="2">
    <location>
        <begin position="610"/>
        <end position="669"/>
    </location>
</feature>
<feature type="coiled-coil region" evidence="1">
    <location>
        <begin position="459"/>
        <end position="504"/>
    </location>
</feature>